<gene>
    <name evidence="2" type="ORF">Ate02nite_64550</name>
</gene>
<dbReference type="Proteomes" id="UP000623608">
    <property type="component" value="Unassembled WGS sequence"/>
</dbReference>
<evidence type="ECO:0000313" key="2">
    <source>
        <dbReference type="EMBL" id="GIF23725.1"/>
    </source>
</evidence>
<dbReference type="SUPFAM" id="SSF55729">
    <property type="entry name" value="Acyl-CoA N-acyltransferases (Nat)"/>
    <property type="match status" value="1"/>
</dbReference>
<organism evidence="2 3">
    <name type="scientific">Paractinoplanes tereljensis</name>
    <dbReference type="NCBI Taxonomy" id="571912"/>
    <lineage>
        <taxon>Bacteria</taxon>
        <taxon>Bacillati</taxon>
        <taxon>Actinomycetota</taxon>
        <taxon>Actinomycetes</taxon>
        <taxon>Micromonosporales</taxon>
        <taxon>Micromonosporaceae</taxon>
        <taxon>Paractinoplanes</taxon>
    </lineage>
</organism>
<dbReference type="GO" id="GO:0016747">
    <property type="term" value="F:acyltransferase activity, transferring groups other than amino-acyl groups"/>
    <property type="evidence" value="ECO:0007669"/>
    <property type="project" value="InterPro"/>
</dbReference>
<dbReference type="Pfam" id="PF00583">
    <property type="entry name" value="Acetyltransf_1"/>
    <property type="match status" value="1"/>
</dbReference>
<accession>A0A919NRG2</accession>
<evidence type="ECO:0000259" key="1">
    <source>
        <dbReference type="PROSITE" id="PS51186"/>
    </source>
</evidence>
<dbReference type="InterPro" id="IPR016181">
    <property type="entry name" value="Acyl_CoA_acyltransferase"/>
</dbReference>
<dbReference type="RefSeq" id="WP_203811600.1">
    <property type="nucleotide sequence ID" value="NZ_BOMY01000041.1"/>
</dbReference>
<proteinExistence type="predicted"/>
<protein>
    <recommendedName>
        <fullName evidence="1">N-acetyltransferase domain-containing protein</fullName>
    </recommendedName>
</protein>
<keyword evidence="3" id="KW-1185">Reference proteome</keyword>
<dbReference type="AlphaFoldDB" id="A0A919NRG2"/>
<dbReference type="CDD" id="cd04301">
    <property type="entry name" value="NAT_SF"/>
    <property type="match status" value="1"/>
</dbReference>
<feature type="domain" description="N-acetyltransferase" evidence="1">
    <location>
        <begin position="4"/>
        <end position="162"/>
    </location>
</feature>
<dbReference type="Gene3D" id="3.40.630.30">
    <property type="match status" value="1"/>
</dbReference>
<evidence type="ECO:0000313" key="3">
    <source>
        <dbReference type="Proteomes" id="UP000623608"/>
    </source>
</evidence>
<sequence>MGEVSIRFLEGDADAGALRTLYEKVIAPSFLPAEREPIEKLSRVLRADELRGAIAVTPDGEPVGALFLEWFPDIRAALLCYFSIRPDLRGQGIGRRLVSVAAPHWRETLKPLVVFAEAEDPTAPTEVPATADYGDDTARLRLYAGFGARRLPLPYLMPELSPGEGRLPGLLLLVIESDKAVSPTPDQIESKLVEGFLTRYFTRLEGTNPPDDDRLTRLLTDCRRTDFLPLLNLSAAREEDLA</sequence>
<dbReference type="PROSITE" id="PS51186">
    <property type="entry name" value="GNAT"/>
    <property type="match status" value="1"/>
</dbReference>
<comment type="caution">
    <text evidence="2">The sequence shown here is derived from an EMBL/GenBank/DDBJ whole genome shotgun (WGS) entry which is preliminary data.</text>
</comment>
<reference evidence="2" key="1">
    <citation type="submission" date="2021-01" db="EMBL/GenBank/DDBJ databases">
        <title>Whole genome shotgun sequence of Actinoplanes tereljensis NBRC 105297.</title>
        <authorList>
            <person name="Komaki H."/>
            <person name="Tamura T."/>
        </authorList>
    </citation>
    <scope>NUCLEOTIDE SEQUENCE</scope>
    <source>
        <strain evidence="2">NBRC 105297</strain>
    </source>
</reference>
<dbReference type="EMBL" id="BOMY01000041">
    <property type="protein sequence ID" value="GIF23725.1"/>
    <property type="molecule type" value="Genomic_DNA"/>
</dbReference>
<name>A0A919NRG2_9ACTN</name>
<dbReference type="InterPro" id="IPR000182">
    <property type="entry name" value="GNAT_dom"/>
</dbReference>